<protein>
    <submittedName>
        <fullName evidence="1">Uncharacterized protein</fullName>
    </submittedName>
</protein>
<organism evidence="1 2">
    <name type="scientific">Hondaea fermentalgiana</name>
    <dbReference type="NCBI Taxonomy" id="2315210"/>
    <lineage>
        <taxon>Eukaryota</taxon>
        <taxon>Sar</taxon>
        <taxon>Stramenopiles</taxon>
        <taxon>Bigyra</taxon>
        <taxon>Labyrinthulomycetes</taxon>
        <taxon>Thraustochytrida</taxon>
        <taxon>Thraustochytriidae</taxon>
        <taxon>Hondaea</taxon>
    </lineage>
</organism>
<accession>A0A2R5GF87</accession>
<dbReference type="EMBL" id="BEYU01000060">
    <property type="protein sequence ID" value="GBG29592.1"/>
    <property type="molecule type" value="Genomic_DNA"/>
</dbReference>
<dbReference type="AlphaFoldDB" id="A0A2R5GF87"/>
<name>A0A2R5GF87_9STRA</name>
<sequence>MLGEYKSSVNEANQVMKFFSMMTRFLPVLLRESVKGGYFAHHAEHIKYLAKVAADAKDHRRWVRALEDLLLPQHWPRTIFGNDAMHATFTYTAFNQIIALIQRLGCMEKIAGSRVMQNYRTVVQKAAEHHLPSIEATRLTFAMLKTVDKRPSLQTSKARVAATVKEESKSAIDLSASPAKREKRKLGEVCKVRPLKQIKATSRDTGMI</sequence>
<evidence type="ECO:0000313" key="1">
    <source>
        <dbReference type="EMBL" id="GBG29592.1"/>
    </source>
</evidence>
<evidence type="ECO:0000313" key="2">
    <source>
        <dbReference type="Proteomes" id="UP000241890"/>
    </source>
</evidence>
<proteinExistence type="predicted"/>
<dbReference type="Proteomes" id="UP000241890">
    <property type="component" value="Unassembled WGS sequence"/>
</dbReference>
<keyword evidence="2" id="KW-1185">Reference proteome</keyword>
<gene>
    <name evidence="1" type="ORF">FCC1311_058132</name>
</gene>
<comment type="caution">
    <text evidence="1">The sequence shown here is derived from an EMBL/GenBank/DDBJ whole genome shotgun (WGS) entry which is preliminary data.</text>
</comment>
<dbReference type="InParanoid" id="A0A2R5GF87"/>
<reference evidence="1 2" key="1">
    <citation type="submission" date="2017-12" db="EMBL/GenBank/DDBJ databases">
        <title>Sequencing, de novo assembly and annotation of complete genome of a new Thraustochytrid species, strain FCC1311.</title>
        <authorList>
            <person name="Sedici K."/>
            <person name="Godart F."/>
            <person name="Aiese Cigliano R."/>
            <person name="Sanseverino W."/>
            <person name="Barakat M."/>
            <person name="Ortet P."/>
            <person name="Marechal E."/>
            <person name="Cagnac O."/>
            <person name="Amato A."/>
        </authorList>
    </citation>
    <scope>NUCLEOTIDE SEQUENCE [LARGE SCALE GENOMIC DNA]</scope>
</reference>